<proteinExistence type="predicted"/>
<evidence type="ECO:0000313" key="3">
    <source>
        <dbReference type="Proteomes" id="UP001147695"/>
    </source>
</evidence>
<protein>
    <submittedName>
        <fullName evidence="2">Uncharacterized protein</fullName>
    </submittedName>
</protein>
<reference evidence="2" key="1">
    <citation type="submission" date="2022-12" db="EMBL/GenBank/DDBJ databases">
        <authorList>
            <person name="Petersen C."/>
        </authorList>
    </citation>
    <scope>NUCLEOTIDE SEQUENCE</scope>
    <source>
        <strain evidence="2">IBT 35673</strain>
    </source>
</reference>
<feature type="region of interest" description="Disordered" evidence="1">
    <location>
        <begin position="223"/>
        <end position="243"/>
    </location>
</feature>
<evidence type="ECO:0000313" key="2">
    <source>
        <dbReference type="EMBL" id="KAJ5352476.1"/>
    </source>
</evidence>
<comment type="caution">
    <text evidence="2">The sequence shown here is derived from an EMBL/GenBank/DDBJ whole genome shotgun (WGS) entry which is preliminary data.</text>
</comment>
<name>A0A9W9R2K0_PENBR</name>
<dbReference type="Proteomes" id="UP001147695">
    <property type="component" value="Unassembled WGS sequence"/>
</dbReference>
<sequence>MFGPPEGVVWMTKRSLGYRIPSLKHPAAEREKDMKEMAETFYSRIWLDLAINANTSNHPQKKHPRTDFAVNGASDSFDRVTVMYGKEPGKMSSYATYHQDGRYFNGGLKAILHSVPMPSPEERFIWIDLTYAIRGVYLPLCFDTPWPYEDLVQLVRIDFKHRYIRLPFARPYDPMLYGQPERELLGPQIEKAGLEIMPERSLIDGKLHPILQNTTRFKKKILGEKGANSDGKPSDEGLFQDPSSKDAKAALQKWLKECNGKGPEHELEKATKLDAVAKKHGIDRNPKFYRAEIDQDDLITEASSTFKERLLKWLEDFGKTLDPKPTDKQVKDRHAILVEKLPFKDMTLKMLANQTGKERKDFVNVLVEKFRANGALFFAESIEEEEYASEDAKEFFKSIEEEMHASEAANLFAKSIKKEDYASKAATEFQAKAFRAWIAADWEEISRTEDEYMGVPKFTPWSFDDRLALLSSPGGQPDCLISGHIDFATSTSEGLGLEHPDVTLRIDVRELQCFLALPSNMVKREGEKEVGYQNVSRSNGGETGVPINFYDRNLVVAFACRDVKIADGAQNYTAFAGRNTEIITLYELTYPSLIQNELGLTLQYLPEPISVEQQIASFMVQLISIAVEAIPVVGPVASFIVYVGGNVLIDNAWINQFENSSPPVFALMYSQKGSVSKFVGREGKKLRLKLK</sequence>
<evidence type="ECO:0000256" key="1">
    <source>
        <dbReference type="SAM" id="MobiDB-lite"/>
    </source>
</evidence>
<dbReference type="EMBL" id="JAPZBQ010000001">
    <property type="protein sequence ID" value="KAJ5352476.1"/>
    <property type="molecule type" value="Genomic_DNA"/>
</dbReference>
<dbReference type="AlphaFoldDB" id="A0A9W9R2K0"/>
<accession>A0A9W9R2K0</accession>
<organism evidence="2 3">
    <name type="scientific">Penicillium brevicompactum</name>
    <dbReference type="NCBI Taxonomy" id="5074"/>
    <lineage>
        <taxon>Eukaryota</taxon>
        <taxon>Fungi</taxon>
        <taxon>Dikarya</taxon>
        <taxon>Ascomycota</taxon>
        <taxon>Pezizomycotina</taxon>
        <taxon>Eurotiomycetes</taxon>
        <taxon>Eurotiomycetidae</taxon>
        <taxon>Eurotiales</taxon>
        <taxon>Aspergillaceae</taxon>
        <taxon>Penicillium</taxon>
    </lineage>
</organism>
<gene>
    <name evidence="2" type="ORF">N7452_001450</name>
</gene>
<reference evidence="2" key="2">
    <citation type="journal article" date="2023" name="IMA Fungus">
        <title>Comparative genomic study of the Penicillium genus elucidates a diverse pangenome and 15 lateral gene transfer events.</title>
        <authorList>
            <person name="Petersen C."/>
            <person name="Sorensen T."/>
            <person name="Nielsen M.R."/>
            <person name="Sondergaard T.E."/>
            <person name="Sorensen J.L."/>
            <person name="Fitzpatrick D.A."/>
            <person name="Frisvad J.C."/>
            <person name="Nielsen K.L."/>
        </authorList>
    </citation>
    <scope>NUCLEOTIDE SEQUENCE</scope>
    <source>
        <strain evidence="2">IBT 35673</strain>
    </source>
</reference>